<comment type="similarity">
    <text evidence="3">Belongs to the G-protein coupled receptor 2 family. LN-TM7 subfamily.</text>
</comment>
<dbReference type="InterPro" id="IPR000832">
    <property type="entry name" value="GPCR_2_secretin-like"/>
</dbReference>
<feature type="domain" description="EGF-like" evidence="28">
    <location>
        <begin position="1233"/>
        <end position="1271"/>
    </location>
</feature>
<feature type="region of interest" description="Disordered" evidence="25">
    <location>
        <begin position="3161"/>
        <end position="3188"/>
    </location>
</feature>
<dbReference type="GO" id="GO:0007166">
    <property type="term" value="P:cell surface receptor signaling pathway"/>
    <property type="evidence" value="ECO:0007669"/>
    <property type="project" value="InterPro"/>
</dbReference>
<feature type="disulfide bond" evidence="23">
    <location>
        <begin position="1862"/>
        <end position="1879"/>
    </location>
</feature>
<feature type="domain" description="Cadherin" evidence="33">
    <location>
        <begin position="952"/>
        <end position="1052"/>
    </location>
</feature>
<keyword evidence="13 26" id="KW-0472">Membrane</keyword>
<feature type="compositionally biased region" description="Polar residues" evidence="25">
    <location>
        <begin position="3179"/>
        <end position="3188"/>
    </location>
</feature>
<evidence type="ECO:0000259" key="31">
    <source>
        <dbReference type="PROSITE" id="PS50227"/>
    </source>
</evidence>
<dbReference type="Pfam" id="PF16489">
    <property type="entry name" value="GAIN"/>
    <property type="match status" value="1"/>
</dbReference>
<dbReference type="CDD" id="cd13221">
    <property type="entry name" value="PH-GRAM_GRAMDC4"/>
    <property type="match status" value="1"/>
</dbReference>
<evidence type="ECO:0000256" key="17">
    <source>
        <dbReference type="ARBA" id="ARBA00023224"/>
    </source>
</evidence>
<dbReference type="PROSITE" id="PS00232">
    <property type="entry name" value="CADHERIN_1"/>
    <property type="match status" value="7"/>
</dbReference>
<keyword evidence="19 23" id="KW-0424">Laminin EGF-like domain</keyword>
<evidence type="ECO:0000256" key="10">
    <source>
        <dbReference type="ARBA" id="ARBA00022837"/>
    </source>
</evidence>
<dbReference type="Pfam" id="PF02893">
    <property type="entry name" value="GRAM"/>
    <property type="match status" value="1"/>
</dbReference>
<keyword evidence="4" id="KW-0217">Developmental protein</keyword>
<keyword evidence="5" id="KW-1003">Cell membrane</keyword>
<dbReference type="SUPFAM" id="SSF81321">
    <property type="entry name" value="Family A G protein-coupled receptor-like"/>
    <property type="match status" value="1"/>
</dbReference>
<dbReference type="Gene3D" id="2.10.25.10">
    <property type="entry name" value="Laminin"/>
    <property type="match status" value="7"/>
</dbReference>
<dbReference type="eggNOG" id="KOG4289">
    <property type="taxonomic scope" value="Eukaryota"/>
</dbReference>
<dbReference type="CDD" id="cd11304">
    <property type="entry name" value="Cadherin_repeat"/>
    <property type="match status" value="9"/>
</dbReference>
<dbReference type="SMART" id="SM00008">
    <property type="entry name" value="HormR"/>
    <property type="match status" value="1"/>
</dbReference>
<keyword evidence="6 22" id="KW-0245">EGF-like domain</keyword>
<feature type="domain" description="EGF-like" evidence="28">
    <location>
        <begin position="1506"/>
        <end position="1542"/>
    </location>
</feature>
<dbReference type="InterPro" id="IPR015919">
    <property type="entry name" value="Cadherin-like_sf"/>
</dbReference>
<dbReference type="CDD" id="cd00054">
    <property type="entry name" value="EGF_CA"/>
    <property type="match status" value="5"/>
</dbReference>
<evidence type="ECO:0000313" key="34">
    <source>
        <dbReference type="EMBL" id="KKF09194.1"/>
    </source>
</evidence>
<dbReference type="PROSITE" id="PS50261">
    <property type="entry name" value="G_PROTEIN_RECEP_F2_4"/>
    <property type="match status" value="1"/>
</dbReference>
<evidence type="ECO:0000259" key="28">
    <source>
        <dbReference type="PROSITE" id="PS50026"/>
    </source>
</evidence>
<comment type="subcellular location">
    <subcellularLocation>
        <location evidence="2">Cell membrane</location>
        <topology evidence="2">Multi-pass membrane protein</topology>
    </subcellularLocation>
</comment>
<evidence type="ECO:0000256" key="9">
    <source>
        <dbReference type="ARBA" id="ARBA00022737"/>
    </source>
</evidence>
<evidence type="ECO:0000256" key="20">
    <source>
        <dbReference type="ARBA" id="ARBA00071749"/>
    </source>
</evidence>
<dbReference type="CDD" id="cd00110">
    <property type="entry name" value="LamG"/>
    <property type="match status" value="2"/>
</dbReference>
<dbReference type="SUPFAM" id="SSF57196">
    <property type="entry name" value="EGF/Laminin"/>
    <property type="match status" value="3"/>
</dbReference>
<dbReference type="InterPro" id="IPR036445">
    <property type="entry name" value="GPCR_2_extracell_dom_sf"/>
</dbReference>
<feature type="compositionally biased region" description="Polar residues" evidence="25">
    <location>
        <begin position="2867"/>
        <end position="2883"/>
    </location>
</feature>
<dbReference type="SMART" id="SM00282">
    <property type="entry name" value="LamG"/>
    <property type="match status" value="2"/>
</dbReference>
<evidence type="ECO:0000256" key="13">
    <source>
        <dbReference type="ARBA" id="ARBA00023136"/>
    </source>
</evidence>
<dbReference type="GO" id="GO:0048513">
    <property type="term" value="P:animal organ development"/>
    <property type="evidence" value="ECO:0007669"/>
    <property type="project" value="UniProtKB-ARBA"/>
</dbReference>
<feature type="domain" description="Cadherin" evidence="33">
    <location>
        <begin position="517"/>
        <end position="618"/>
    </location>
</feature>
<keyword evidence="24" id="KW-0175">Coiled coil</keyword>
<dbReference type="PROSITE" id="PS50027">
    <property type="entry name" value="EGF_LAM_2"/>
    <property type="match status" value="1"/>
</dbReference>
<dbReference type="PROSITE" id="PS00022">
    <property type="entry name" value="EGF_1"/>
    <property type="match status" value="5"/>
</dbReference>
<dbReference type="FunFam" id="2.60.40.60:FF:000038">
    <property type="entry name" value="Cadherin EGF LAG seven-pass G-type receptor 3"/>
    <property type="match status" value="1"/>
</dbReference>
<evidence type="ECO:0000256" key="26">
    <source>
        <dbReference type="SAM" id="Phobius"/>
    </source>
</evidence>
<dbReference type="FunFam" id="2.60.40.60:FF:000040">
    <property type="entry name" value="cadherin EGF LAG seven-pass G-type receptor 3"/>
    <property type="match status" value="1"/>
</dbReference>
<dbReference type="PRINTS" id="PR00205">
    <property type="entry name" value="CADHERIN"/>
</dbReference>
<dbReference type="InterPro" id="IPR037845">
    <property type="entry name" value="GRAMDC4_PH-GRAM"/>
</dbReference>
<dbReference type="FunFam" id="2.10.25.10:FF:000932">
    <property type="entry name" value="Cadherin EGF LAG seven-pass G-type receptor 1a"/>
    <property type="match status" value="1"/>
</dbReference>
<keyword evidence="17" id="KW-0807">Transducer</keyword>
<evidence type="ECO:0000259" key="27">
    <source>
        <dbReference type="PROSITE" id="PS50025"/>
    </source>
</evidence>
<dbReference type="Pfam" id="PF01825">
    <property type="entry name" value="GPS"/>
    <property type="match status" value="1"/>
</dbReference>
<reference evidence="34" key="1">
    <citation type="journal article" date="2015" name="PLoS Genet.">
        <title>Genome Sequencing of the Perciform Fish Larimichthys crocea Provides Insights into Molecular and Genetic Mechanisms of Stress Adaptation.</title>
        <authorList>
            <person name="Ao J."/>
            <person name="Mu Y."/>
            <person name="Xiang L.X."/>
            <person name="Fan D."/>
            <person name="Feng M."/>
            <person name="Zhang S."/>
            <person name="Shi Q."/>
            <person name="Zhu L.Y."/>
            <person name="Li T."/>
            <person name="Ding Y."/>
            <person name="Nie L."/>
            <person name="Li Q."/>
            <person name="Dong W.R."/>
            <person name="Jiang L."/>
            <person name="Sun B."/>
            <person name="Zhang X."/>
            <person name="Li M."/>
            <person name="Zhang H.Q."/>
            <person name="Xie S."/>
            <person name="Zhu Y."/>
            <person name="Jiang X."/>
            <person name="Wang X."/>
            <person name="Mu P."/>
            <person name="Chen W."/>
            <person name="Yue Z."/>
            <person name="Wang Z."/>
            <person name="Wang J."/>
            <person name="Shao J.Z."/>
            <person name="Chen X."/>
        </authorList>
    </citation>
    <scope>NUCLEOTIDE SEQUENCE [LARGE SCALE GENOMIC DNA]</scope>
    <source>
        <strain evidence="34">SSNF</strain>
        <tissue evidence="34">Blood</tissue>
    </source>
</reference>
<feature type="compositionally biased region" description="Polar residues" evidence="25">
    <location>
        <begin position="2787"/>
        <end position="2798"/>
    </location>
</feature>
<feature type="domain" description="EGF-like" evidence="28">
    <location>
        <begin position="1193"/>
        <end position="1229"/>
    </location>
</feature>
<dbReference type="FunFam" id="2.60.40.60:FF:000029">
    <property type="entry name" value="Cadherin EGF LAG seven-pass G-type receptor 3"/>
    <property type="match status" value="1"/>
</dbReference>
<evidence type="ECO:0000256" key="19">
    <source>
        <dbReference type="ARBA" id="ARBA00023292"/>
    </source>
</evidence>
<feature type="transmembrane region" description="Helical" evidence="26">
    <location>
        <begin position="2505"/>
        <end position="2526"/>
    </location>
</feature>
<feature type="disulfide bond" evidence="22">
    <location>
        <begin position="1181"/>
        <end position="1190"/>
    </location>
</feature>
<dbReference type="PROSITE" id="PS01248">
    <property type="entry name" value="EGF_LAM_1"/>
    <property type="match status" value="1"/>
</dbReference>
<evidence type="ECO:0000256" key="14">
    <source>
        <dbReference type="ARBA" id="ARBA00023157"/>
    </source>
</evidence>
<dbReference type="SMART" id="SM00180">
    <property type="entry name" value="EGF_Lam"/>
    <property type="match status" value="1"/>
</dbReference>
<dbReference type="InterPro" id="IPR020894">
    <property type="entry name" value="Cadherin_CS"/>
</dbReference>
<evidence type="ECO:0000256" key="24">
    <source>
        <dbReference type="SAM" id="Coils"/>
    </source>
</evidence>
<dbReference type="FunFam" id="2.10.25.10:FF:000286">
    <property type="entry name" value="Cadherin EGF LAG seven-pass G-type receptor 3"/>
    <property type="match status" value="1"/>
</dbReference>
<dbReference type="PRINTS" id="PR00249">
    <property type="entry name" value="GPCRSECRETIN"/>
</dbReference>
<evidence type="ECO:0000256" key="4">
    <source>
        <dbReference type="ARBA" id="ARBA00022473"/>
    </source>
</evidence>
<proteinExistence type="inferred from homology"/>
<feature type="disulfide bond" evidence="22">
    <location>
        <begin position="1755"/>
        <end position="1764"/>
    </location>
</feature>
<feature type="region of interest" description="Disordered" evidence="25">
    <location>
        <begin position="2632"/>
        <end position="2720"/>
    </location>
</feature>
<dbReference type="PROSITE" id="PS50268">
    <property type="entry name" value="CADHERIN_2"/>
    <property type="match status" value="9"/>
</dbReference>
<dbReference type="GO" id="GO:0004930">
    <property type="term" value="F:G protein-coupled receptor activity"/>
    <property type="evidence" value="ECO:0007669"/>
    <property type="project" value="UniProtKB-KW"/>
</dbReference>
<evidence type="ECO:0000256" key="15">
    <source>
        <dbReference type="ARBA" id="ARBA00023170"/>
    </source>
</evidence>
<evidence type="ECO:0000256" key="3">
    <source>
        <dbReference type="ARBA" id="ARBA00010933"/>
    </source>
</evidence>
<dbReference type="PROSITE" id="PS50227">
    <property type="entry name" value="G_PROTEIN_RECEP_F2_3"/>
    <property type="match status" value="1"/>
</dbReference>
<feature type="transmembrane region" description="Helical" evidence="26">
    <location>
        <begin position="2423"/>
        <end position="2443"/>
    </location>
</feature>
<evidence type="ECO:0000256" key="2">
    <source>
        <dbReference type="ARBA" id="ARBA00004651"/>
    </source>
</evidence>
<feature type="compositionally biased region" description="Basic and acidic residues" evidence="25">
    <location>
        <begin position="2748"/>
        <end position="2777"/>
    </location>
</feature>
<feature type="domain" description="Laminin G" evidence="27">
    <location>
        <begin position="1272"/>
        <end position="1503"/>
    </location>
</feature>
<evidence type="ECO:0000256" key="8">
    <source>
        <dbReference type="ARBA" id="ARBA00022729"/>
    </source>
</evidence>
<keyword evidence="7 26" id="KW-0812">Transmembrane</keyword>
<feature type="transmembrane region" description="Helical" evidence="26">
    <location>
        <begin position="2356"/>
        <end position="2374"/>
    </location>
</feature>
<dbReference type="InterPro" id="IPR056286">
    <property type="entry name" value="Cadherin_CELSR1-3_9th"/>
</dbReference>
<feature type="domain" description="G-protein coupled receptors family 2 profile 1" evidence="31">
    <location>
        <begin position="1892"/>
        <end position="1965"/>
    </location>
</feature>
<dbReference type="Gene3D" id="4.10.1240.10">
    <property type="entry name" value="GPCR, family 2, extracellular hormone receptor domain"/>
    <property type="match status" value="1"/>
</dbReference>
<keyword evidence="14 22" id="KW-1015">Disulfide bond</keyword>
<dbReference type="GO" id="GO:0009952">
    <property type="term" value="P:anterior/posterior pattern specification"/>
    <property type="evidence" value="ECO:0007669"/>
    <property type="project" value="UniProtKB-ARBA"/>
</dbReference>
<dbReference type="PANTHER" id="PTHR24026">
    <property type="entry name" value="FAT ATYPICAL CADHERIN-RELATED"/>
    <property type="match status" value="1"/>
</dbReference>
<evidence type="ECO:0000256" key="12">
    <source>
        <dbReference type="ARBA" id="ARBA00023040"/>
    </source>
</evidence>
<feature type="transmembrane region" description="Helical" evidence="26">
    <location>
        <begin position="2321"/>
        <end position="2344"/>
    </location>
</feature>
<dbReference type="Gene3D" id="2.30.29.30">
    <property type="entry name" value="Pleckstrin-homology domain (PH domain)/Phosphotyrosine-binding domain (PTB)"/>
    <property type="match status" value="1"/>
</dbReference>
<evidence type="ECO:0000256" key="22">
    <source>
        <dbReference type="PROSITE-ProRule" id="PRU00076"/>
    </source>
</evidence>
<evidence type="ECO:0000259" key="32">
    <source>
        <dbReference type="PROSITE" id="PS50261"/>
    </source>
</evidence>
<feature type="domain" description="Cadherin" evidence="33">
    <location>
        <begin position="198"/>
        <end position="305"/>
    </location>
</feature>
<dbReference type="Pfam" id="PF00053">
    <property type="entry name" value="EGF_laminin"/>
    <property type="match status" value="1"/>
</dbReference>
<dbReference type="InterPro" id="IPR002126">
    <property type="entry name" value="Cadherin-like_dom"/>
</dbReference>
<keyword evidence="18" id="KW-0379">Hydroxylation</keyword>
<dbReference type="FunFam" id="4.10.1240.10:FF:000003">
    <property type="entry name" value="Putative cadherin EGF LAG seven-pass G-type receptor 2"/>
    <property type="match status" value="1"/>
</dbReference>
<dbReference type="InterPro" id="IPR001881">
    <property type="entry name" value="EGF-like_Ca-bd_dom"/>
</dbReference>
<dbReference type="SMART" id="SM00303">
    <property type="entry name" value="GPS"/>
    <property type="match status" value="1"/>
</dbReference>
<dbReference type="PROSITE" id="PS50025">
    <property type="entry name" value="LAM_G_DOMAIN"/>
    <property type="match status" value="2"/>
</dbReference>
<dbReference type="InterPro" id="IPR013320">
    <property type="entry name" value="ConA-like_dom_sf"/>
</dbReference>
<dbReference type="GO" id="GO:0005509">
    <property type="term" value="F:calcium ion binding"/>
    <property type="evidence" value="ECO:0007669"/>
    <property type="project" value="UniProtKB-UniRule"/>
</dbReference>
<accession>A0A0F8AB36</accession>
<dbReference type="FunFam" id="2.60.120.200:FF:000020">
    <property type="entry name" value="Cadherin EGF LAG seven-pass G-type receptor 2"/>
    <property type="match status" value="1"/>
</dbReference>
<feature type="compositionally biased region" description="Pro residues" evidence="25">
    <location>
        <begin position="2887"/>
        <end position="2898"/>
    </location>
</feature>
<dbReference type="InterPro" id="IPR002049">
    <property type="entry name" value="LE_dom"/>
</dbReference>
<feature type="disulfide bond" evidence="23">
    <location>
        <begin position="1881"/>
        <end position="1890"/>
    </location>
</feature>
<dbReference type="InterPro" id="IPR004182">
    <property type="entry name" value="GRAM"/>
</dbReference>
<dbReference type="Pfam" id="PF23592">
    <property type="entry name" value="Cadherin_CELSR2_9th"/>
    <property type="match status" value="1"/>
</dbReference>
<dbReference type="FunFam" id="2.10.25.10:FF:000047">
    <property type="entry name" value="Cadherin EGF LAG seven-pass G-type receptor 2"/>
    <property type="match status" value="1"/>
</dbReference>
<feature type="transmembrane region" description="Helical" evidence="26">
    <location>
        <begin position="3276"/>
        <end position="3296"/>
    </location>
</feature>
<dbReference type="GO" id="GO:0007156">
    <property type="term" value="P:homophilic cell adhesion via plasma membrane adhesion molecules"/>
    <property type="evidence" value="ECO:0007669"/>
    <property type="project" value="InterPro"/>
</dbReference>
<feature type="compositionally biased region" description="Basic and acidic residues" evidence="25">
    <location>
        <begin position="2819"/>
        <end position="2830"/>
    </location>
</feature>
<dbReference type="PROSITE" id="PS01186">
    <property type="entry name" value="EGF_2"/>
    <property type="match status" value="2"/>
</dbReference>
<keyword evidence="11 26" id="KW-1133">Transmembrane helix</keyword>
<dbReference type="InterPro" id="IPR032471">
    <property type="entry name" value="AGRL2-4_GAIN_subdom_A"/>
</dbReference>
<dbReference type="InterPro" id="IPR011993">
    <property type="entry name" value="PH-like_dom_sf"/>
</dbReference>
<feature type="region of interest" description="Disordered" evidence="25">
    <location>
        <begin position="2748"/>
        <end position="2902"/>
    </location>
</feature>
<feature type="domain" description="EGF-like" evidence="28">
    <location>
        <begin position="1729"/>
        <end position="1765"/>
    </location>
</feature>
<feature type="domain" description="Cadherin" evidence="33">
    <location>
        <begin position="90"/>
        <end position="197"/>
    </location>
</feature>
<dbReference type="FunFam" id="2.60.220.50:FF:000005">
    <property type="entry name" value="Cadherin EGF LAG seven-pass G-type receptor 2"/>
    <property type="match status" value="1"/>
</dbReference>
<evidence type="ECO:0000256" key="16">
    <source>
        <dbReference type="ARBA" id="ARBA00023180"/>
    </source>
</evidence>
<keyword evidence="12" id="KW-0297">G-protein coupled receptor</keyword>
<dbReference type="PROSITE" id="PS50026">
    <property type="entry name" value="EGF_3"/>
    <property type="match status" value="6"/>
</dbReference>
<dbReference type="InterPro" id="IPR057244">
    <property type="entry name" value="GAIN_B"/>
</dbReference>
<evidence type="ECO:0000256" key="25">
    <source>
        <dbReference type="SAM" id="MobiDB-lite"/>
    </source>
</evidence>
<evidence type="ECO:0000259" key="30">
    <source>
        <dbReference type="PROSITE" id="PS50221"/>
    </source>
</evidence>
<dbReference type="FunFam" id="2.10.25.10:FF:000011">
    <property type="entry name" value="Cadherin EGF LAG seven-pass G-type receptor"/>
    <property type="match status" value="1"/>
</dbReference>
<dbReference type="EMBL" id="KQ044230">
    <property type="protein sequence ID" value="KKF09194.1"/>
    <property type="molecule type" value="Genomic_DNA"/>
</dbReference>
<feature type="disulfide bond" evidence="22">
    <location>
        <begin position="1793"/>
        <end position="1802"/>
    </location>
</feature>
<dbReference type="CDD" id="cd00055">
    <property type="entry name" value="EGF_Lam"/>
    <property type="match status" value="1"/>
</dbReference>
<feature type="domain" description="G-protein coupled receptors family 2 profile 2" evidence="32">
    <location>
        <begin position="2319"/>
        <end position="2556"/>
    </location>
</feature>
<feature type="transmembrane region" description="Helical" evidence="26">
    <location>
        <begin position="2463"/>
        <end position="2484"/>
    </location>
</feature>
<evidence type="ECO:0000256" key="11">
    <source>
        <dbReference type="ARBA" id="ARBA00022989"/>
    </source>
</evidence>
<evidence type="ECO:0000259" key="29">
    <source>
        <dbReference type="PROSITE" id="PS50027"/>
    </source>
</evidence>
<evidence type="ECO:0000256" key="6">
    <source>
        <dbReference type="ARBA" id="ARBA00022536"/>
    </source>
</evidence>
<sequence length="3625" mass="403359">MCVGNELSALFKHGDLFLASDLCLEHRGHPEVNLHCALHSSPGGRLSVQLSLTLVKVPKQHGSFTEIAQRKSGKLIRRDKRQANTSPQFQLPNYQVSVPENEPPGTRVITLKATDPDDGEAGRLEYSMEALFYSRSNDFFNIDSQTGSITTIQSLDREVKDIHVFKVSVTDNGSPKKSATSYLTVTVSDTNDHSPVFEQTEYKVSIRENVEVGFEVMTIRATDGDAPSNANMIYKIVNGDGVNSVFEIDPRNGLVRIRERPDRETRAQYQLIVEANDQGKDPGPRSATATVSISVEDENDNYPQFSEKRYVVQVPENVAVNTKVIQVEATDKDEGNNARVHYSIISGNVKGQFYIHSPTGVIDVINPLDYEIIREYNLRIKAQDGGRPPLINGTGMVVVQVVDMNDNAPMFVSTPFQATVLENVPIGYSVIHIQAIDGDSGENARLEYRLTDITPGFPFTINNSTGWITVSEELDRETTDFYTFGVEARDHGVPVMSSSASVSITVLDVNDNVPTFTEKIYSLKINEDAVVGTSVLTVTAVDRDVNSVVTYQISSGNTRNRFAITSQSGGGLITLALPLDYKQERQYVLTVTASDGTRYDTAQVFINVTDANTHRPVFQSANYQVMLSEENPVGSTVVVISATDEDTGENSRITYVMEDNVPQFKIDPDSGAITTQMEIDYEDQASYTLAIIARDNGIPQKSDTTYVEIIILDANDNTPQFLRDMYQGSVREDAPVYTSVLQISASDRDSGSNGRVSYTFQGGDDGDGDFVIETYSGIIRTARKLDRENVPVYNLKAYAVDKGIPPLKAAVPIHVVVQDINDNAPVFEKDELYIDVEENSQVGSVVARISATDPDEGTNAQIMYQIVEGNVPEVFQLDIFNGDLIALTDLDYETKTEYVIVVQATSAPLVSRATVHIRLVDLNDNKPVLQDFEIIFNNYVTNKSNSFPSGIIGKVPAHDPDVSDKLRYKFESGNELSLLLLNEDTGDLRLSRALDNDRPLEAPMTISVSDGLHSVVALCTLRVTIITDDMLTNSITVRLENMSQERFLSPLLSLFLEGVAAVLSTKREAVFVFNIQNDTDVQGSILNVTFSAMQPGGAPGKGTFFPSEELQEQIYLNRTLLRLISSQEVLPFDDNICLREPCENYMKCVSVLKFDSSPPFIASETVLFRPIHPINGLRCRCPVGFTGDYCETEIDLCYSGPCMNNGRCRSREGGYTCECLEDFTGEHCELNASSGRCIPGVCKNGGKCVNRLAGGFMCQCPPGEYEKPYCEMTTRSFPGQSFITFRGLRQRFHFTVSFTFATRERNALLLYNGRFNEKHDFIAVEIIDEQIQLTFSGGETKTTVSPYIPGGVSDGQWHSVQLHYYNKEGGSLVDSSGVLRLPLYTAWLELNQKEPNIGRLGIPHGPSGEKVAVVAVDECDISMAIRFGKQIGNYSCAAQGTQTGQKKSLDLTGPLLLGGVPNLPEDFPVRNRDFVGCMRNLSIDSKPIDMASYIANNGTTAGCPAKKNFCTNDVCQNGGVCVSKWNTYSCDCPTGYGGKNCEQVMPSPQFFDGQALVSWSDPDITVAVPWYIGLMFRTRQPAGTLMQANAGPASTINLMVSEQQVRMEVLLRQQLVASLGFPQVRVNDGEWHHLLVELRSVKDGKDIKYMAAVSLDYDMYQKSVEIGHDLPGLKLQTLHVGGLPGTDNHVSKGFVGCIQGVRMGETSTNVANVNMAQGLKIRVEDGCDLTDPCDSNICPENSHCSDDWSTHTCVCDPGYFGKECVDACHLNPCEHVSTCVRKPSSSHGYTCECGQNYYGQYCENKVEKPCPQGWWGSPVCGPCNCDTNRGFHKDCNKTSGECRCKENHYRPEGEDTCYPCECFSIGSESRTCDPITGQCPCKGGVIGRQCNRCDHPFAEVTPTGCEVVYDSCPKAFDAGIWWPKTKFGRPAAMNCPKGSIGTAIRHCNNEKGWLLPELFNCTTVTFSHLKKLNEDLRRNNSRMDSERSKTIVRLLHSATNNTQRYYGNDVKTAAQLLTQVLQYESRQAGFDLTAMKDAEFNENLVRAGSSILDPDNKEHWEQIQRTEGGTAHLLRNFEDYANTLAQNVRKTYLKPFTIVTENMILTVDYLDVSDPERATLPRFQDIQEAYPKELGSSVHFPQFNLRTHAHKAEPTPAPPPTQTDPPHEEEHTASDRRRRHLEPAAPLPVAVVIVYKSLGKLLPERYDPDRRSLRLPNRPVINTAIVSATIHSEGPPLPPILDPPITLEYILLETEERTKPVCVFWNHSIAIGGTGGWSSKGCEVLNRNNSHISCQCNHMTSFAVLMDISKREHGDVLPLKIVTYTTVSVSLFLLLLTFILLCLLRRLRSNLHAIHRNLVAALFFSELVFLVGINQTDNPFVCTVIAILLHYFYMCTFAWMFVEGLHIYRMLTELRNINHGHMRFYYAMGWGIPAIITGLAVGLDPQGYGNPDFCWLSVHDTLIWSFAGPIFVVVLVNIVIFILAAKASCGRRQKAMEKSGAIPALRMAFLLLLLISATWMLGLMAVNSDVMTFHYLFAVFSCLQGVFIFFFHVIFNKEVRKNLKNVFTGKKSLPDESSTTRASLLTRSLNCNNTYTEDGALYRSGIGESTVSLDSTLRSAKSRSSFLAYTLREESGQKPSVSSGTAKGHTDLDGPLFHRNGTKGDDSDSDSELSVDEHSSSYASSHSSDSEDDDIDVKPKWNNERQPIHSTPKVDSVSNHVKPYWPTEATTASDSEDPGGAERLRVETKVNVELHPENKLNHIGERERETLQERDRQTPGNARDTAAPSQPNSNSNHQPEQRKGILKNKISYPPPLSDKNMKNRLREKLSDYNPPTITSPPPNNNNTSSPLPSSVNIITPSSRPPSLASNDGSRPGNHDNSSLIKPPVAPRPQLPVGPRPAGIYRETNGGVAMHLKSGTVNGGNDSDSEVAVRHVKVKPRCAVLTMLKRLDKIRFRGPRTRDDFTDLAESPPASDNECSDDMQLKPRAALRDTEDLLRDPAGSGSPTMAAAIQDFQRSESDRLNEVKGHLEIALLEKHFLRSRKSQASWTGPGESVAVAGFQETTKAATLPSRSCSSVPGTGRLQRRTGMCKVENCTFDSFELLYNGAVDKIKSHKSNLNLKEELRKLREETNVDSLRQELERERSKRIDLEQKMNEVLKTRLEDSPPQPPRKQQSPSNNGTDKQQKEVWSSRLQKWLYERFGVYIEDFRFQPEESTVEAEEPLSAKRLTENMRRLKRGARPVTNFLRNLSALSNWHSVYTSAIAFIIYMNAAWHGWAIPMLLFLAILRLSLNYLIARGWRIQWSIVPEVSEPMEPPKEDLTVSEKFQLVLDVAQKAQNLFGKMADVLEKIKNLFMWVQPESTRKLYICLWVAFITSCVLPYKLMGFMMGLYAGIKFFIIDFLFKSCPKLRDKYDTPYIVWNSLPTDPQLKERTNATVSRRVYSVVSLSQLSGIEKVPPVVSRSSLATVPCGVSREEESGRSHSTKKGAFHEIFNLQESERPLAVCENGWRCCLINRDRKMPTDYIRNGVLYVTENYLCFESSSSRSSSSKKNKVIKLVDITDIQKYKVLSVLPGSGMGISIATPSTQKPLVFGAMIHRDEAFEAIFTQYMKIMTTTKPPASAEL</sequence>
<comment type="caution">
    <text evidence="22">Lacks conserved residue(s) required for the propagation of feature annotation.</text>
</comment>
<feature type="domain" description="EGF-like" evidence="28">
    <location>
        <begin position="1766"/>
        <end position="1803"/>
    </location>
</feature>
<comment type="function">
    <text evidence="1">Receptor that may have an important role in cell/cell signaling during nervous system formation.</text>
</comment>
<dbReference type="InterPro" id="IPR000203">
    <property type="entry name" value="GPS"/>
</dbReference>
<evidence type="ECO:0000256" key="23">
    <source>
        <dbReference type="PROSITE-ProRule" id="PRU00460"/>
    </source>
</evidence>
<dbReference type="FunFam" id="2.60.40.60:FF:000023">
    <property type="entry name" value="Cadherin EGF LAG seven-pass G-type receptor 3"/>
    <property type="match status" value="2"/>
</dbReference>
<dbReference type="SUPFAM" id="SSF49899">
    <property type="entry name" value="Concanavalin A-like lectins/glucanases"/>
    <property type="match status" value="2"/>
</dbReference>
<dbReference type="InterPro" id="IPR001879">
    <property type="entry name" value="GPCR_2_extracellular_dom"/>
</dbReference>
<feature type="transmembrane region" description="Helical" evidence="26">
    <location>
        <begin position="3366"/>
        <end position="3382"/>
    </location>
</feature>
<dbReference type="SMART" id="SM00179">
    <property type="entry name" value="EGF_CA"/>
    <property type="match status" value="4"/>
</dbReference>
<feature type="compositionally biased region" description="Basic and acidic residues" evidence="25">
    <location>
        <begin position="2696"/>
        <end position="2707"/>
    </location>
</feature>
<dbReference type="InterPro" id="IPR000742">
    <property type="entry name" value="EGF"/>
</dbReference>
<feature type="domain" description="Laminin EGF-like" evidence="29">
    <location>
        <begin position="1860"/>
        <end position="1907"/>
    </location>
</feature>
<feature type="disulfide bond" evidence="22">
    <location>
        <begin position="1219"/>
        <end position="1228"/>
    </location>
</feature>
<dbReference type="Pfam" id="PF00028">
    <property type="entry name" value="Cadherin"/>
    <property type="match status" value="8"/>
</dbReference>
<feature type="transmembrane region" description="Helical" evidence="26">
    <location>
        <begin position="2380"/>
        <end position="2402"/>
    </location>
</feature>
<dbReference type="PANTHER" id="PTHR24026:SF36">
    <property type="entry name" value="CADHERIN EGF LAG SEVEN-PASS G-TYPE RECEPTOR 1"/>
    <property type="match status" value="1"/>
</dbReference>
<keyword evidence="15 34" id="KW-0675">Receptor</keyword>
<feature type="domain" description="Cadherin" evidence="33">
    <location>
        <begin position="306"/>
        <end position="411"/>
    </location>
</feature>
<feature type="domain" description="Cadherin" evidence="33">
    <location>
        <begin position="412"/>
        <end position="516"/>
    </location>
</feature>
<evidence type="ECO:0000256" key="1">
    <source>
        <dbReference type="ARBA" id="ARBA00002066"/>
    </source>
</evidence>
<feature type="domain" description="Laminin G" evidence="27">
    <location>
        <begin position="1546"/>
        <end position="1727"/>
    </location>
</feature>
<dbReference type="Gene3D" id="2.60.120.200">
    <property type="match status" value="2"/>
</dbReference>
<feature type="compositionally biased region" description="Low complexity" evidence="25">
    <location>
        <begin position="2844"/>
        <end position="2854"/>
    </location>
</feature>
<dbReference type="GO" id="GO:0005886">
    <property type="term" value="C:plasma membrane"/>
    <property type="evidence" value="ECO:0007669"/>
    <property type="project" value="UniProtKB-SubCell"/>
</dbReference>
<feature type="transmembrane region" description="Helical" evidence="26">
    <location>
        <begin position="2532"/>
        <end position="2555"/>
    </location>
</feature>
<keyword evidence="10 21" id="KW-0106">Calcium</keyword>
<dbReference type="FunFam" id="1.25.40.610:FF:000005">
    <property type="entry name" value="cadherin EGF LAG seven-pass G-type receptor 2"/>
    <property type="match status" value="1"/>
</dbReference>
<evidence type="ECO:0000256" key="7">
    <source>
        <dbReference type="ARBA" id="ARBA00022692"/>
    </source>
</evidence>
<evidence type="ECO:0000256" key="18">
    <source>
        <dbReference type="ARBA" id="ARBA00023278"/>
    </source>
</evidence>
<dbReference type="FunFam" id="1.20.1070.10:FF:000123">
    <property type="entry name" value="cadherin EGF LAG seven-pass G-type receptor 1 isoform X2"/>
    <property type="match status" value="1"/>
</dbReference>
<dbReference type="SMART" id="SM00112">
    <property type="entry name" value="CA"/>
    <property type="match status" value="9"/>
</dbReference>
<protein>
    <recommendedName>
        <fullName evidence="20">Cadherin EGF LAG seven-pass G-type receptor 1</fullName>
    </recommendedName>
</protein>
<dbReference type="Gene3D" id="2.60.40.60">
    <property type="entry name" value="Cadherins"/>
    <property type="match status" value="9"/>
</dbReference>
<keyword evidence="16" id="KW-0325">Glycoprotein</keyword>
<evidence type="ECO:0000259" key="33">
    <source>
        <dbReference type="PROSITE" id="PS50268"/>
    </source>
</evidence>
<feature type="region of interest" description="Disordered" evidence="25">
    <location>
        <begin position="2150"/>
        <end position="2181"/>
    </location>
</feature>
<dbReference type="FunFam" id="2.60.40.60:FF:000013">
    <property type="entry name" value="Cadherin EGF LAG seven-pass G-type receptor"/>
    <property type="match status" value="1"/>
</dbReference>
<name>A0A0F8AB36_LARCR</name>
<organism evidence="34">
    <name type="scientific">Larimichthys crocea</name>
    <name type="common">Large yellow croaker</name>
    <name type="synonym">Pseudosciaena crocea</name>
    <dbReference type="NCBI Taxonomy" id="215358"/>
    <lineage>
        <taxon>Eukaryota</taxon>
        <taxon>Metazoa</taxon>
        <taxon>Chordata</taxon>
        <taxon>Craniata</taxon>
        <taxon>Vertebrata</taxon>
        <taxon>Euteleostomi</taxon>
        <taxon>Actinopterygii</taxon>
        <taxon>Neopterygii</taxon>
        <taxon>Teleostei</taxon>
        <taxon>Neoteleostei</taxon>
        <taxon>Acanthomorphata</taxon>
        <taxon>Eupercaria</taxon>
        <taxon>Sciaenidae</taxon>
        <taxon>Larimichthys</taxon>
    </lineage>
</organism>
<dbReference type="Gene3D" id="1.20.1070.10">
    <property type="entry name" value="Rhodopsin 7-helix transmembrane proteins"/>
    <property type="match status" value="1"/>
</dbReference>
<dbReference type="PROSITE" id="PS50221">
    <property type="entry name" value="GAIN_B"/>
    <property type="match status" value="1"/>
</dbReference>
<dbReference type="InterPro" id="IPR017981">
    <property type="entry name" value="GPCR_2-like_7TM"/>
</dbReference>
<dbReference type="SMART" id="SM00568">
    <property type="entry name" value="GRAM"/>
    <property type="match status" value="1"/>
</dbReference>
<dbReference type="FunFam" id="2.60.120.200:FF:000059">
    <property type="entry name" value="Cadherin EGF LAG seven-pass G-type receptor 1"/>
    <property type="match status" value="1"/>
</dbReference>
<dbReference type="SUPFAM" id="SSF49313">
    <property type="entry name" value="Cadherin-like"/>
    <property type="match status" value="9"/>
</dbReference>
<dbReference type="Pfam" id="PF02210">
    <property type="entry name" value="Laminin_G_2"/>
    <property type="match status" value="2"/>
</dbReference>
<dbReference type="FunFam" id="2.10.25.10:FF:000113">
    <property type="entry name" value="Cadherin, EGF LAG seven-pass G-type receptor 3"/>
    <property type="match status" value="1"/>
</dbReference>
<feature type="coiled-coil region" evidence="24">
    <location>
        <begin position="3127"/>
        <end position="3161"/>
    </location>
</feature>
<dbReference type="Pfam" id="PF00002">
    <property type="entry name" value="7tm_2"/>
    <property type="match status" value="1"/>
</dbReference>
<dbReference type="InterPro" id="IPR046338">
    <property type="entry name" value="GAIN_dom_sf"/>
</dbReference>
<dbReference type="Pfam" id="PF00008">
    <property type="entry name" value="EGF"/>
    <property type="match status" value="4"/>
</dbReference>
<dbReference type="FunFam" id="2.60.40.60:FF:000044">
    <property type="entry name" value="Cadherin, EGF LAG seven-pass G-type receptor 3"/>
    <property type="match status" value="1"/>
</dbReference>
<feature type="domain" description="GAIN-B" evidence="30">
    <location>
        <begin position="2136"/>
        <end position="2312"/>
    </location>
</feature>
<feature type="compositionally biased region" description="Basic and acidic residues" evidence="25">
    <location>
        <begin position="2165"/>
        <end position="2175"/>
    </location>
</feature>
<evidence type="ECO:0000256" key="21">
    <source>
        <dbReference type="PROSITE-ProRule" id="PRU00043"/>
    </source>
</evidence>
<dbReference type="FunFam" id="2.10.25.10:FF:000089">
    <property type="entry name" value="Cadherin EGF LAG seven-pass G-type receptor 3"/>
    <property type="match status" value="1"/>
</dbReference>
<dbReference type="FunFam" id="2.60.40.60:FF:000010">
    <property type="entry name" value="Cadherin EGF LAG seven-pass G-type receptor 3"/>
    <property type="match status" value="2"/>
</dbReference>
<feature type="transmembrane region" description="Helical" evidence="26">
    <location>
        <begin position="3246"/>
        <end position="3270"/>
    </location>
</feature>
<gene>
    <name evidence="34" type="ORF">EH28_01730</name>
</gene>
<feature type="domain" description="Cadherin" evidence="33">
    <location>
        <begin position="722"/>
        <end position="827"/>
    </location>
</feature>
<keyword evidence="8" id="KW-0732">Signal</keyword>
<dbReference type="SMART" id="SM00181">
    <property type="entry name" value="EGF"/>
    <property type="match status" value="6"/>
</dbReference>
<dbReference type="InterPro" id="IPR001791">
    <property type="entry name" value="Laminin_G"/>
</dbReference>
<feature type="domain" description="EGF-like" evidence="28">
    <location>
        <begin position="1133"/>
        <end position="1191"/>
    </location>
</feature>
<feature type="domain" description="Cadherin" evidence="33">
    <location>
        <begin position="619"/>
        <end position="721"/>
    </location>
</feature>
<evidence type="ECO:0000256" key="5">
    <source>
        <dbReference type="ARBA" id="ARBA00022475"/>
    </source>
</evidence>
<feature type="disulfide bond" evidence="23">
    <location>
        <begin position="1860"/>
        <end position="1872"/>
    </location>
</feature>
<feature type="disulfide bond" evidence="22">
    <location>
        <begin position="1532"/>
        <end position="1541"/>
    </location>
</feature>
<dbReference type="GO" id="GO:0009653">
    <property type="term" value="P:anatomical structure morphogenesis"/>
    <property type="evidence" value="ECO:0007669"/>
    <property type="project" value="UniProtKB-ARBA"/>
</dbReference>
<keyword evidence="9" id="KW-0677">Repeat</keyword>
<feature type="domain" description="Cadherin" evidence="33">
    <location>
        <begin position="828"/>
        <end position="929"/>
    </location>
</feature>
<dbReference type="Gene3D" id="2.60.220.50">
    <property type="match status" value="1"/>
</dbReference>